<dbReference type="InterPro" id="IPR049240">
    <property type="entry name" value="DUF6875"/>
</dbReference>
<organism evidence="2 3">
    <name type="scientific">Streptomyces variegatus</name>
    <dbReference type="NCBI Taxonomy" id="284040"/>
    <lineage>
        <taxon>Bacteria</taxon>
        <taxon>Bacillati</taxon>
        <taxon>Actinomycetota</taxon>
        <taxon>Actinomycetes</taxon>
        <taxon>Kitasatosporales</taxon>
        <taxon>Streptomycetaceae</taxon>
        <taxon>Streptomyces</taxon>
    </lineage>
</organism>
<dbReference type="PATRIC" id="fig|284040.3.peg.5202"/>
<evidence type="ECO:0000313" key="2">
    <source>
        <dbReference type="EMBL" id="KJK35234.1"/>
    </source>
</evidence>
<accession>A0A0M2GDG3</accession>
<dbReference type="EMBL" id="JYJH01000032">
    <property type="protein sequence ID" value="KJK35234.1"/>
    <property type="molecule type" value="Genomic_DNA"/>
</dbReference>
<keyword evidence="3" id="KW-1185">Reference proteome</keyword>
<feature type="domain" description="DUF6875" evidence="1">
    <location>
        <begin position="15"/>
        <end position="186"/>
    </location>
</feature>
<protein>
    <recommendedName>
        <fullName evidence="1">DUF6875 domain-containing protein</fullName>
    </recommendedName>
</protein>
<dbReference type="STRING" id="284040.UK15_31965"/>
<evidence type="ECO:0000259" key="1">
    <source>
        <dbReference type="Pfam" id="PF21780"/>
    </source>
</evidence>
<proteinExistence type="predicted"/>
<gene>
    <name evidence="2" type="ORF">UK15_31965</name>
</gene>
<dbReference type="AlphaFoldDB" id="A0A0M2GDG3"/>
<dbReference type="Pfam" id="PF21780">
    <property type="entry name" value="DUF6875"/>
    <property type="match status" value="1"/>
</dbReference>
<dbReference type="RefSeq" id="WP_031142866.1">
    <property type="nucleotide sequence ID" value="NZ_JBMVBE010000017.1"/>
</dbReference>
<dbReference type="Proteomes" id="UP000034786">
    <property type="component" value="Unassembled WGS sequence"/>
</dbReference>
<reference evidence="3" key="1">
    <citation type="submission" date="2015-02" db="EMBL/GenBank/DDBJ databases">
        <authorList>
            <person name="Ju K.-S."/>
            <person name="Doroghazi J.R."/>
            <person name="Metcalf W."/>
        </authorList>
    </citation>
    <scope>NUCLEOTIDE SEQUENCE [LARGE SCALE GENOMIC DNA]</scope>
    <source>
        <strain evidence="3">NRRL B-16380</strain>
    </source>
</reference>
<name>A0A0M2GDG3_9ACTN</name>
<comment type="caution">
    <text evidence="2">The sequence shown here is derived from an EMBL/GenBank/DDBJ whole genome shotgun (WGS) entry which is preliminary data.</text>
</comment>
<evidence type="ECO:0000313" key="3">
    <source>
        <dbReference type="Proteomes" id="UP000034786"/>
    </source>
</evidence>
<sequence>MSSGESAVSIDSTLAAVDSWLTEYISARHPEIGRIGPVCPFVAPSRKNRTMETRVRFVGHSPTLELVEEIARSSLREYGLISWQGRNPMLRAMVVALPDLRSEDTKLLDEAQIRVKDEFVEQGLMVGQFHENCDVPAARNPDFAVSRAPVPVLAIRAIALHDIFFLAEHRHWFEKYREKFGQFYTPQAMENEDRFRVEHYRRAARAYGYPA</sequence>